<dbReference type="Proteomes" id="UP000199501">
    <property type="component" value="Unassembled WGS sequence"/>
</dbReference>
<name>A0A1G6VQN6_9PSEU</name>
<gene>
    <name evidence="1" type="ORF">SAMN05216174_11314</name>
</gene>
<dbReference type="EMBL" id="FMZZ01000013">
    <property type="protein sequence ID" value="SDD55175.1"/>
    <property type="molecule type" value="Genomic_DNA"/>
</dbReference>
<organism evidence="1 2">
    <name type="scientific">Actinokineospora iranica</name>
    <dbReference type="NCBI Taxonomy" id="1271860"/>
    <lineage>
        <taxon>Bacteria</taxon>
        <taxon>Bacillati</taxon>
        <taxon>Actinomycetota</taxon>
        <taxon>Actinomycetes</taxon>
        <taxon>Pseudonocardiales</taxon>
        <taxon>Pseudonocardiaceae</taxon>
        <taxon>Actinokineospora</taxon>
    </lineage>
</organism>
<accession>A0A1G6VQN6</accession>
<reference evidence="2" key="1">
    <citation type="submission" date="2016-10" db="EMBL/GenBank/DDBJ databases">
        <authorList>
            <person name="Varghese N."/>
            <person name="Submissions S."/>
        </authorList>
    </citation>
    <scope>NUCLEOTIDE SEQUENCE [LARGE SCALE GENOMIC DNA]</scope>
    <source>
        <strain evidence="2">IBRC-M 10403</strain>
    </source>
</reference>
<dbReference type="AlphaFoldDB" id="A0A1G6VQN6"/>
<evidence type="ECO:0000313" key="2">
    <source>
        <dbReference type="Proteomes" id="UP000199501"/>
    </source>
</evidence>
<keyword evidence="2" id="KW-1185">Reference proteome</keyword>
<proteinExistence type="predicted"/>
<evidence type="ECO:0000313" key="1">
    <source>
        <dbReference type="EMBL" id="SDD55175.1"/>
    </source>
</evidence>
<dbReference type="RefSeq" id="WP_175482995.1">
    <property type="nucleotide sequence ID" value="NZ_FMZZ01000013.1"/>
</dbReference>
<sequence>MSSVLVWTSETPPPSAPPLPADEIYVICRLCWYEKVAGEPCGLPCV</sequence>
<protein>
    <submittedName>
        <fullName evidence="1">Uncharacterized protein</fullName>
    </submittedName>
</protein>